<dbReference type="PROSITE" id="PS51257">
    <property type="entry name" value="PROKAR_LIPOPROTEIN"/>
    <property type="match status" value="1"/>
</dbReference>
<dbReference type="Proteomes" id="UP001596455">
    <property type="component" value="Unassembled WGS sequence"/>
</dbReference>
<gene>
    <name evidence="3" type="ORF">ACFQQL_09840</name>
</gene>
<dbReference type="EMBL" id="JBHTCQ010000001">
    <property type="protein sequence ID" value="MFC7405409.1"/>
    <property type="molecule type" value="Genomic_DNA"/>
</dbReference>
<name>A0ABW2Q7J1_9MICO</name>
<proteinExistence type="predicted"/>
<keyword evidence="4" id="KW-1185">Reference proteome</keyword>
<feature type="region of interest" description="Disordered" evidence="1">
    <location>
        <begin position="246"/>
        <end position="266"/>
    </location>
</feature>
<reference evidence="4" key="1">
    <citation type="journal article" date="2019" name="Int. J. Syst. Evol. Microbiol.">
        <title>The Global Catalogue of Microorganisms (GCM) 10K type strain sequencing project: providing services to taxonomists for standard genome sequencing and annotation.</title>
        <authorList>
            <consortium name="The Broad Institute Genomics Platform"/>
            <consortium name="The Broad Institute Genome Sequencing Center for Infectious Disease"/>
            <person name="Wu L."/>
            <person name="Ma J."/>
        </authorList>
    </citation>
    <scope>NUCLEOTIDE SEQUENCE [LARGE SCALE GENOMIC DNA]</scope>
    <source>
        <strain evidence="4">JCM 1490</strain>
    </source>
</reference>
<dbReference type="RefSeq" id="WP_382393714.1">
    <property type="nucleotide sequence ID" value="NZ_JBHTCQ010000001.1"/>
</dbReference>
<feature type="signal peptide" evidence="2">
    <location>
        <begin position="1"/>
        <end position="19"/>
    </location>
</feature>
<feature type="chain" id="PRO_5046164787" description="LppX_LprAFG lipoprotein" evidence="2">
    <location>
        <begin position="20"/>
        <end position="266"/>
    </location>
</feature>
<accession>A0ABW2Q7J1</accession>
<sequence>MRAPRAVLLALTAALLLLAGCGDGGGDDRGGDSGGGGATPRPITSEEAERLAVMRFRNVDAGTRSLSARYEEQGHRVEIDGWFDYGAGAGYGVVSTAGAPGDAVVWDDMRVAIAPEPPDAVGEPPSSFERWSIAPVDPQGSAVGSLFAIVAGLGADRPENPLLLQQGGALWLRTDRVGDQEVTVFAGPTAPSGEQGGPAEGDGEQTSGPVDPDAANVRYWLDETGLAHRVEVRVGTSWARIDLGPAEDVTVTPPPAVDVGGGEGSG</sequence>
<comment type="caution">
    <text evidence="3">The sequence shown here is derived from an EMBL/GenBank/DDBJ whole genome shotgun (WGS) entry which is preliminary data.</text>
</comment>
<evidence type="ECO:0000313" key="4">
    <source>
        <dbReference type="Proteomes" id="UP001596455"/>
    </source>
</evidence>
<evidence type="ECO:0000256" key="1">
    <source>
        <dbReference type="SAM" id="MobiDB-lite"/>
    </source>
</evidence>
<evidence type="ECO:0000313" key="3">
    <source>
        <dbReference type="EMBL" id="MFC7405409.1"/>
    </source>
</evidence>
<evidence type="ECO:0000256" key="2">
    <source>
        <dbReference type="SAM" id="SignalP"/>
    </source>
</evidence>
<organism evidence="3 4">
    <name type="scientific">Georgenia alba</name>
    <dbReference type="NCBI Taxonomy" id="2233858"/>
    <lineage>
        <taxon>Bacteria</taxon>
        <taxon>Bacillati</taxon>
        <taxon>Actinomycetota</taxon>
        <taxon>Actinomycetes</taxon>
        <taxon>Micrococcales</taxon>
        <taxon>Bogoriellaceae</taxon>
        <taxon>Georgenia</taxon>
    </lineage>
</organism>
<evidence type="ECO:0008006" key="5">
    <source>
        <dbReference type="Google" id="ProtNLM"/>
    </source>
</evidence>
<keyword evidence="2" id="KW-0732">Signal</keyword>
<feature type="region of interest" description="Disordered" evidence="1">
    <location>
        <begin position="185"/>
        <end position="211"/>
    </location>
</feature>
<protein>
    <recommendedName>
        <fullName evidence="5">LppX_LprAFG lipoprotein</fullName>
    </recommendedName>
</protein>